<evidence type="ECO:0000313" key="1">
    <source>
        <dbReference type="EMBL" id="QHS85605.1"/>
    </source>
</evidence>
<proteinExistence type="predicted"/>
<dbReference type="AlphaFoldDB" id="A0A6C0B064"/>
<sequence>MEAAIYYRKEHIYNVDVDLDFKFIADDTRIMYTTAHKAITELNLWEYIKRDPGPGGFLFSKDPELKHLINKIKELGYSEHTRASFGSIMRIMQYISEYGYTTFKNHYNKYK</sequence>
<accession>A0A6C0B064</accession>
<reference evidence="1" key="1">
    <citation type="journal article" date="2020" name="Nature">
        <title>Giant virus diversity and host interactions through global metagenomics.</title>
        <authorList>
            <person name="Schulz F."/>
            <person name="Roux S."/>
            <person name="Paez-Espino D."/>
            <person name="Jungbluth S."/>
            <person name="Walsh D.A."/>
            <person name="Denef V.J."/>
            <person name="McMahon K.D."/>
            <person name="Konstantinidis K.T."/>
            <person name="Eloe-Fadrosh E.A."/>
            <person name="Kyrpides N.C."/>
            <person name="Woyke T."/>
        </authorList>
    </citation>
    <scope>NUCLEOTIDE SEQUENCE</scope>
    <source>
        <strain evidence="1">GVMAG-M-3300009182-78</strain>
    </source>
</reference>
<name>A0A6C0B064_9ZZZZ</name>
<dbReference type="EMBL" id="MN739045">
    <property type="protein sequence ID" value="QHS85605.1"/>
    <property type="molecule type" value="Genomic_DNA"/>
</dbReference>
<protein>
    <submittedName>
        <fullName evidence="1">Uncharacterized protein</fullName>
    </submittedName>
</protein>
<organism evidence="1">
    <name type="scientific">viral metagenome</name>
    <dbReference type="NCBI Taxonomy" id="1070528"/>
    <lineage>
        <taxon>unclassified sequences</taxon>
        <taxon>metagenomes</taxon>
        <taxon>organismal metagenomes</taxon>
    </lineage>
</organism>